<dbReference type="GO" id="GO:0019867">
    <property type="term" value="C:outer membrane"/>
    <property type="evidence" value="ECO:0007669"/>
    <property type="project" value="InterPro"/>
</dbReference>
<dbReference type="Pfam" id="PF03797">
    <property type="entry name" value="Autotransporter"/>
    <property type="match status" value="1"/>
</dbReference>
<dbReference type="SUPFAM" id="SSF103515">
    <property type="entry name" value="Autotransporter"/>
    <property type="match status" value="1"/>
</dbReference>
<dbReference type="InterPro" id="IPR051551">
    <property type="entry name" value="Autotransporter_adhesion"/>
</dbReference>
<dbReference type="EMBL" id="JAHLFG010000014">
    <property type="protein sequence ID" value="MBU3826100.1"/>
    <property type="molecule type" value="Genomic_DNA"/>
</dbReference>
<dbReference type="InterPro" id="IPR005546">
    <property type="entry name" value="Autotransporte_beta"/>
</dbReference>
<accession>A0A9E2NRP5</accession>
<dbReference type="NCBIfam" id="TIGR01414">
    <property type="entry name" value="autotrans_barl"/>
    <property type="match status" value="1"/>
</dbReference>
<gene>
    <name evidence="2" type="ORF">IAA31_01200</name>
</gene>
<protein>
    <submittedName>
        <fullName evidence="2">Autotransporter outer membrane beta-barrel domain-containing protein</fullName>
    </submittedName>
</protein>
<dbReference type="InterPro" id="IPR036709">
    <property type="entry name" value="Autotransporte_beta_dom_sf"/>
</dbReference>
<dbReference type="PANTHER" id="PTHR35037">
    <property type="entry name" value="C-TERMINAL REGION OF AIDA-LIKE PROTEIN"/>
    <property type="match status" value="1"/>
</dbReference>
<dbReference type="Proteomes" id="UP000824150">
    <property type="component" value="Unassembled WGS sequence"/>
</dbReference>
<name>A0A9E2NRP5_9GAMM</name>
<dbReference type="PROSITE" id="PS51208">
    <property type="entry name" value="AUTOTRANSPORTER"/>
    <property type="match status" value="1"/>
</dbReference>
<dbReference type="InterPro" id="IPR006315">
    <property type="entry name" value="OM_autotransptr_brl_dom"/>
</dbReference>
<dbReference type="SMART" id="SM00869">
    <property type="entry name" value="Autotransporter"/>
    <property type="match status" value="1"/>
</dbReference>
<comment type="caution">
    <text evidence="2">The sequence shown here is derived from an EMBL/GenBank/DDBJ whole genome shotgun (WGS) entry which is preliminary data.</text>
</comment>
<dbReference type="PANTHER" id="PTHR35037:SF3">
    <property type="entry name" value="C-TERMINAL REGION OF AIDA-LIKE PROTEIN"/>
    <property type="match status" value="1"/>
</dbReference>
<evidence type="ECO:0000313" key="2">
    <source>
        <dbReference type="EMBL" id="MBU3826100.1"/>
    </source>
</evidence>
<evidence type="ECO:0000259" key="1">
    <source>
        <dbReference type="PROSITE" id="PS51208"/>
    </source>
</evidence>
<organism evidence="2 3">
    <name type="scientific">Candidatus Anaerobiospirillum merdipullorum</name>
    <dbReference type="NCBI Taxonomy" id="2838450"/>
    <lineage>
        <taxon>Bacteria</taxon>
        <taxon>Pseudomonadati</taxon>
        <taxon>Pseudomonadota</taxon>
        <taxon>Gammaproteobacteria</taxon>
        <taxon>Aeromonadales</taxon>
        <taxon>Succinivibrionaceae</taxon>
        <taxon>Anaerobiospirillum</taxon>
    </lineage>
</organism>
<proteinExistence type="predicted"/>
<evidence type="ECO:0000313" key="3">
    <source>
        <dbReference type="Proteomes" id="UP000824150"/>
    </source>
</evidence>
<feature type="domain" description="Autotransporter" evidence="1">
    <location>
        <begin position="4"/>
        <end position="260"/>
    </location>
</feature>
<sequence length="260" mass="28792">TIRSTPDVAGVWVRYKGGEWDGDDVNQQFNGFELGVDKMITPNFLVGVSASYVKGDGDLDYGSSDNEIYSGAVYFSGFNGGWFVDVVGKVGRVSTDFDLSYNGLQDSGNYDQLGYLLGVETGYRFNFDNFFVEPQVQLTYSYLSDEEVTTSNRDIDFDEQKSFIGRVGFMSGYNFNDLGSVYLHASYYHDFDGDVDASFSLKNADNYVSESDELDSNWGDIGLGADLHLGNATLFVEGARTYGGDIDLEWTANAGVRYTF</sequence>
<dbReference type="Gene3D" id="2.40.128.130">
    <property type="entry name" value="Autotransporter beta-domain"/>
    <property type="match status" value="1"/>
</dbReference>
<reference evidence="2" key="2">
    <citation type="submission" date="2021-04" db="EMBL/GenBank/DDBJ databases">
        <authorList>
            <person name="Gilroy R."/>
        </authorList>
    </citation>
    <scope>NUCLEOTIDE SEQUENCE</scope>
    <source>
        <strain evidence="2">687</strain>
    </source>
</reference>
<dbReference type="AlphaFoldDB" id="A0A9E2NRP5"/>
<reference evidence="2" key="1">
    <citation type="journal article" date="2021" name="PeerJ">
        <title>Extensive microbial diversity within the chicken gut microbiome revealed by metagenomics and culture.</title>
        <authorList>
            <person name="Gilroy R."/>
            <person name="Ravi A."/>
            <person name="Getino M."/>
            <person name="Pursley I."/>
            <person name="Horton D.L."/>
            <person name="Alikhan N.F."/>
            <person name="Baker D."/>
            <person name="Gharbi K."/>
            <person name="Hall N."/>
            <person name="Watson M."/>
            <person name="Adriaenssens E.M."/>
            <person name="Foster-Nyarko E."/>
            <person name="Jarju S."/>
            <person name="Secka A."/>
            <person name="Antonio M."/>
            <person name="Oren A."/>
            <person name="Chaudhuri R.R."/>
            <person name="La Ragione R."/>
            <person name="Hildebrand F."/>
            <person name="Pallen M.J."/>
        </authorList>
    </citation>
    <scope>NUCLEOTIDE SEQUENCE</scope>
    <source>
        <strain evidence="2">687</strain>
    </source>
</reference>
<feature type="non-terminal residue" evidence="2">
    <location>
        <position position="1"/>
    </location>
</feature>